<evidence type="ECO:0000313" key="1">
    <source>
        <dbReference type="EMBL" id="EHM00023.1"/>
    </source>
</evidence>
<evidence type="ECO:0000313" key="2">
    <source>
        <dbReference type="Proteomes" id="UP000004625"/>
    </source>
</evidence>
<protein>
    <submittedName>
        <fullName evidence="1">Uncharacterized protein</fullName>
    </submittedName>
</protein>
<comment type="caution">
    <text evidence="1">The sequence shown here is derived from an EMBL/GenBank/DDBJ whole genome shotgun (WGS) entry which is preliminary data.</text>
</comment>
<dbReference type="HOGENOM" id="CLU_3311853_0_0_9"/>
<proteinExistence type="predicted"/>
<keyword evidence="2" id="KW-1185">Reference proteome</keyword>
<dbReference type="EMBL" id="AGEY01000032">
    <property type="protein sequence ID" value="EHM00023.1"/>
    <property type="molecule type" value="Genomic_DNA"/>
</dbReference>
<organism evidence="1 2">
    <name type="scientific">Lentilactobacillus parafarraginis F0439</name>
    <dbReference type="NCBI Taxonomy" id="797515"/>
    <lineage>
        <taxon>Bacteria</taxon>
        <taxon>Bacillati</taxon>
        <taxon>Bacillota</taxon>
        <taxon>Bacilli</taxon>
        <taxon>Lactobacillales</taxon>
        <taxon>Lactobacillaceae</taxon>
        <taxon>Lentilactobacillus</taxon>
    </lineage>
</organism>
<name>G9ZM47_9LACO</name>
<dbReference type="Proteomes" id="UP000004625">
    <property type="component" value="Unassembled WGS sequence"/>
</dbReference>
<sequence length="39" mass="4560">MLSVLYLELPFLSTIIAKLFCNYHQLTTPHRNAKIKLND</sequence>
<gene>
    <name evidence="1" type="ORF">HMPREF9103_00795</name>
</gene>
<accession>G9ZM47</accession>
<dbReference type="AlphaFoldDB" id="G9ZM47"/>
<reference evidence="1 2" key="1">
    <citation type="submission" date="2011-09" db="EMBL/GenBank/DDBJ databases">
        <authorList>
            <person name="Weinstock G."/>
            <person name="Sodergren E."/>
            <person name="Clifton S."/>
            <person name="Fulton L."/>
            <person name="Fulton B."/>
            <person name="Courtney L."/>
            <person name="Fronick C."/>
            <person name="Harrison M."/>
            <person name="Strong C."/>
            <person name="Farmer C."/>
            <person name="Delahaunty K."/>
            <person name="Markovic C."/>
            <person name="Hall O."/>
            <person name="Minx P."/>
            <person name="Tomlinson C."/>
            <person name="Mitreva M."/>
            <person name="Hou S."/>
            <person name="Chen J."/>
            <person name="Wollam A."/>
            <person name="Pepin K.H."/>
            <person name="Johnson M."/>
            <person name="Bhonagiri V."/>
            <person name="Zhang X."/>
            <person name="Suruliraj S."/>
            <person name="Warren W."/>
            <person name="Chinwalla A."/>
            <person name="Mardis E.R."/>
            <person name="Wilson R.K."/>
        </authorList>
    </citation>
    <scope>NUCLEOTIDE SEQUENCE [LARGE SCALE GENOMIC DNA]</scope>
    <source>
        <strain evidence="1 2">F0439</strain>
    </source>
</reference>